<reference evidence="7" key="1">
    <citation type="journal article" date="2019" name="Int. J. Syst. Evol. Microbiol.">
        <title>The Global Catalogue of Microorganisms (GCM) 10K type strain sequencing project: providing services to taxonomists for standard genome sequencing and annotation.</title>
        <authorList>
            <consortium name="The Broad Institute Genomics Platform"/>
            <consortium name="The Broad Institute Genome Sequencing Center for Infectious Disease"/>
            <person name="Wu L."/>
            <person name="Ma J."/>
        </authorList>
    </citation>
    <scope>NUCLEOTIDE SEQUENCE [LARGE SCALE GENOMIC DNA]</scope>
    <source>
        <strain evidence="7">CGMCC 1.15772</strain>
    </source>
</reference>
<evidence type="ECO:0000256" key="3">
    <source>
        <dbReference type="HAMAP-Rule" id="MF_01032"/>
    </source>
</evidence>
<dbReference type="InterPro" id="IPR033940">
    <property type="entry name" value="IPMI_Swivel"/>
</dbReference>
<keyword evidence="3" id="KW-0028">Amino-acid biosynthesis</keyword>
<dbReference type="Proteomes" id="UP001596297">
    <property type="component" value="Unassembled WGS sequence"/>
</dbReference>
<dbReference type="PANTHER" id="PTHR43345">
    <property type="entry name" value="3-ISOPROPYLMALATE DEHYDRATASE SMALL SUBUNIT 2-RELATED-RELATED"/>
    <property type="match status" value="1"/>
</dbReference>
<feature type="region of interest" description="Disordered" evidence="4">
    <location>
        <begin position="1"/>
        <end position="41"/>
    </location>
</feature>
<comment type="pathway">
    <text evidence="3">Amino-acid biosynthesis; L-leucine biosynthesis; L-leucine from 3-methyl-2-oxobutanoate: step 2/4.</text>
</comment>
<evidence type="ECO:0000256" key="4">
    <source>
        <dbReference type="SAM" id="MobiDB-lite"/>
    </source>
</evidence>
<evidence type="ECO:0000313" key="7">
    <source>
        <dbReference type="Proteomes" id="UP001596297"/>
    </source>
</evidence>
<gene>
    <name evidence="3" type="primary">leuD</name>
    <name evidence="6" type="ORF">ACFP81_04515</name>
</gene>
<keyword evidence="3" id="KW-0100">Branched-chain amino acid biosynthesis</keyword>
<comment type="function">
    <text evidence="3">Catalyzes the isomerization between 2-isopropylmalate and 3-isopropylmalate, via the formation of 2-isopropylmaleate.</text>
</comment>
<accession>A0ABW1YEQ5</accession>
<protein>
    <recommendedName>
        <fullName evidence="3">3-isopropylmalate dehydratase small subunit</fullName>
        <ecNumber evidence="3">4.2.1.33</ecNumber>
    </recommendedName>
    <alternativeName>
        <fullName evidence="3">Alpha-IPM isomerase</fullName>
        <shortName evidence="3">IPMI</shortName>
    </alternativeName>
    <alternativeName>
        <fullName evidence="3">Isopropylmalate isomerase</fullName>
    </alternativeName>
</protein>
<name>A0ABW1YEQ5_9DEIO</name>
<feature type="compositionally biased region" description="Polar residues" evidence="4">
    <location>
        <begin position="1"/>
        <end position="26"/>
    </location>
</feature>
<organism evidence="6 7">
    <name type="scientific">Deinococcus lacus</name>
    <dbReference type="NCBI Taxonomy" id="392561"/>
    <lineage>
        <taxon>Bacteria</taxon>
        <taxon>Thermotogati</taxon>
        <taxon>Deinococcota</taxon>
        <taxon>Deinococci</taxon>
        <taxon>Deinococcales</taxon>
        <taxon>Deinococcaceae</taxon>
        <taxon>Deinococcus</taxon>
    </lineage>
</organism>
<keyword evidence="7" id="KW-1185">Reference proteome</keyword>
<sequence>MTDWATQPATFFPPTQENQPMTQPKPSGQAAAARQTDTQTRTLQPMTTRTARVHVFGRDHINTDEIIPARYLTTDREEELAPFAMQDYDPGFVQRVGKGDIVIAGADFGCGSSREHAVWALRGAGVSAVLAPNFARIFYRNAINNGFPALECEGVQELFSDGDEATLDLEGGVIRNETTGKELRFTPLPDFALAVREAGGWLEYMRDHSGVEGETLDAASTAAGHGHAGQPEGDAQSFEAPQESPDA</sequence>
<dbReference type="Gene3D" id="3.20.19.10">
    <property type="entry name" value="Aconitase, domain 4"/>
    <property type="match status" value="1"/>
</dbReference>
<dbReference type="InterPro" id="IPR050075">
    <property type="entry name" value="LeuD"/>
</dbReference>
<proteinExistence type="inferred from homology"/>
<evidence type="ECO:0000256" key="2">
    <source>
        <dbReference type="ARBA" id="ARBA00023239"/>
    </source>
</evidence>
<evidence type="ECO:0000259" key="5">
    <source>
        <dbReference type="Pfam" id="PF00694"/>
    </source>
</evidence>
<comment type="catalytic activity">
    <reaction evidence="3">
        <text>(2R,3S)-3-isopropylmalate = (2S)-2-isopropylmalate</text>
        <dbReference type="Rhea" id="RHEA:32287"/>
        <dbReference type="ChEBI" id="CHEBI:1178"/>
        <dbReference type="ChEBI" id="CHEBI:35121"/>
        <dbReference type="EC" id="4.2.1.33"/>
    </reaction>
</comment>
<dbReference type="SUPFAM" id="SSF52016">
    <property type="entry name" value="LeuD/IlvD-like"/>
    <property type="match status" value="1"/>
</dbReference>
<dbReference type="RefSeq" id="WP_380082350.1">
    <property type="nucleotide sequence ID" value="NZ_JBHSWD010000001.1"/>
</dbReference>
<feature type="region of interest" description="Disordered" evidence="4">
    <location>
        <begin position="213"/>
        <end position="247"/>
    </location>
</feature>
<dbReference type="Pfam" id="PF00694">
    <property type="entry name" value="Aconitase_C"/>
    <property type="match status" value="1"/>
</dbReference>
<keyword evidence="3" id="KW-0432">Leucine biosynthesis</keyword>
<comment type="subunit">
    <text evidence="3">Heterodimer of LeuC and LeuD.</text>
</comment>
<dbReference type="CDD" id="cd01577">
    <property type="entry name" value="IPMI_Swivel"/>
    <property type="match status" value="1"/>
</dbReference>
<dbReference type="EC" id="4.2.1.33" evidence="3"/>
<evidence type="ECO:0000256" key="1">
    <source>
        <dbReference type="ARBA" id="ARBA00009869"/>
    </source>
</evidence>
<feature type="compositionally biased region" description="Low complexity" evidence="4">
    <location>
        <begin position="29"/>
        <end position="41"/>
    </location>
</feature>
<comment type="similarity">
    <text evidence="1 3">Belongs to the LeuD family. LeuD type 2 subfamily.</text>
</comment>
<keyword evidence="2 3" id="KW-0456">Lyase</keyword>
<dbReference type="InterPro" id="IPR000573">
    <property type="entry name" value="AconitaseA/IPMdHydase_ssu_swvl"/>
</dbReference>
<comment type="caution">
    <text evidence="6">The sequence shown here is derived from an EMBL/GenBank/DDBJ whole genome shotgun (WGS) entry which is preliminary data.</text>
</comment>
<dbReference type="InterPro" id="IPR011827">
    <property type="entry name" value="LeuD_type2/HacB/DmdB"/>
</dbReference>
<dbReference type="EMBL" id="JBHSWD010000001">
    <property type="protein sequence ID" value="MFC6591349.1"/>
    <property type="molecule type" value="Genomic_DNA"/>
</dbReference>
<dbReference type="PANTHER" id="PTHR43345:SF2">
    <property type="entry name" value="3-ISOPROPYLMALATE DEHYDRATASE SMALL SUBUNIT 1"/>
    <property type="match status" value="1"/>
</dbReference>
<feature type="domain" description="Aconitase A/isopropylmalate dehydratase small subunit swivel" evidence="5">
    <location>
        <begin position="98"/>
        <end position="151"/>
    </location>
</feature>
<dbReference type="NCBIfam" id="TIGR02087">
    <property type="entry name" value="LEUD_arch"/>
    <property type="match status" value="1"/>
</dbReference>
<dbReference type="InterPro" id="IPR015928">
    <property type="entry name" value="Aconitase/3IPM_dehydase_swvl"/>
</dbReference>
<dbReference type="HAMAP" id="MF_01032">
    <property type="entry name" value="LeuD_type2"/>
    <property type="match status" value="1"/>
</dbReference>
<evidence type="ECO:0000313" key="6">
    <source>
        <dbReference type="EMBL" id="MFC6591349.1"/>
    </source>
</evidence>